<feature type="compositionally biased region" description="Basic and acidic residues" evidence="1">
    <location>
        <begin position="1837"/>
        <end position="1861"/>
    </location>
</feature>
<dbReference type="Proteomes" id="UP000582659">
    <property type="component" value="Unassembled WGS sequence"/>
</dbReference>
<dbReference type="InterPro" id="IPR036598">
    <property type="entry name" value="GOLD_dom_sf"/>
</dbReference>
<feature type="region of interest" description="Disordered" evidence="1">
    <location>
        <begin position="1186"/>
        <end position="1232"/>
    </location>
</feature>
<feature type="compositionally biased region" description="Polar residues" evidence="1">
    <location>
        <begin position="1190"/>
        <end position="1224"/>
    </location>
</feature>
<feature type="compositionally biased region" description="Basic and acidic residues" evidence="1">
    <location>
        <begin position="2200"/>
        <end position="2212"/>
    </location>
</feature>
<keyword evidence="4" id="KW-1185">Reference proteome</keyword>
<dbReference type="InterPro" id="IPR001251">
    <property type="entry name" value="CRAL-TRIO_dom"/>
</dbReference>
<feature type="compositionally biased region" description="Low complexity" evidence="1">
    <location>
        <begin position="1371"/>
        <end position="1382"/>
    </location>
</feature>
<feature type="compositionally biased region" description="Basic and acidic residues" evidence="1">
    <location>
        <begin position="2108"/>
        <end position="2123"/>
    </location>
</feature>
<feature type="compositionally biased region" description="Polar residues" evidence="1">
    <location>
        <begin position="1531"/>
        <end position="1541"/>
    </location>
</feature>
<feature type="region of interest" description="Disordered" evidence="1">
    <location>
        <begin position="635"/>
        <end position="781"/>
    </location>
</feature>
<feature type="region of interest" description="Disordered" evidence="1">
    <location>
        <begin position="924"/>
        <end position="1042"/>
    </location>
</feature>
<feature type="compositionally biased region" description="Polar residues" evidence="1">
    <location>
        <begin position="1813"/>
        <end position="1822"/>
    </location>
</feature>
<feature type="compositionally biased region" description="Basic and acidic residues" evidence="1">
    <location>
        <begin position="1720"/>
        <end position="1746"/>
    </location>
</feature>
<dbReference type="SMR" id="A0A811LDJ9"/>
<feature type="compositionally biased region" description="Low complexity" evidence="1">
    <location>
        <begin position="1634"/>
        <end position="1644"/>
    </location>
</feature>
<dbReference type="SUPFAM" id="SSF101576">
    <property type="entry name" value="Supernatant protein factor (SPF), C-terminal domain"/>
    <property type="match status" value="1"/>
</dbReference>
<dbReference type="EMBL" id="CAJFCV020000004">
    <property type="protein sequence ID" value="CAG9114796.1"/>
    <property type="molecule type" value="Genomic_DNA"/>
</dbReference>
<feature type="compositionally biased region" description="Basic and acidic residues" evidence="1">
    <location>
        <begin position="2809"/>
        <end position="2832"/>
    </location>
</feature>
<feature type="compositionally biased region" description="Basic and acidic residues" evidence="1">
    <location>
        <begin position="1465"/>
        <end position="1490"/>
    </location>
</feature>
<evidence type="ECO:0000256" key="1">
    <source>
        <dbReference type="SAM" id="MobiDB-lite"/>
    </source>
</evidence>
<feature type="compositionally biased region" description="Basic and acidic residues" evidence="1">
    <location>
        <begin position="1936"/>
        <end position="1984"/>
    </location>
</feature>
<feature type="compositionally biased region" description="Polar residues" evidence="1">
    <location>
        <begin position="1076"/>
        <end position="1093"/>
    </location>
</feature>
<feature type="compositionally biased region" description="Basic and acidic residues" evidence="1">
    <location>
        <begin position="1500"/>
        <end position="1525"/>
    </location>
</feature>
<dbReference type="Pfam" id="PF00650">
    <property type="entry name" value="CRAL_TRIO"/>
    <property type="match status" value="1"/>
</dbReference>
<feature type="compositionally biased region" description="Polar residues" evidence="1">
    <location>
        <begin position="1595"/>
        <end position="1612"/>
    </location>
</feature>
<accession>A0A811LDJ9</accession>
<feature type="compositionally biased region" description="Polar residues" evidence="1">
    <location>
        <begin position="2171"/>
        <end position="2180"/>
    </location>
</feature>
<evidence type="ECO:0000259" key="2">
    <source>
        <dbReference type="PROSITE" id="PS50191"/>
    </source>
</evidence>
<dbReference type="CDD" id="cd00170">
    <property type="entry name" value="SEC14"/>
    <property type="match status" value="1"/>
</dbReference>
<feature type="compositionally biased region" description="Basic and acidic residues" evidence="1">
    <location>
        <begin position="2392"/>
        <end position="2409"/>
    </location>
</feature>
<dbReference type="InterPro" id="IPR051064">
    <property type="entry name" value="SEC14/CRAL-TRIO_domain"/>
</dbReference>
<dbReference type="OrthoDB" id="5798673at2759"/>
<feature type="region of interest" description="Disordered" evidence="1">
    <location>
        <begin position="1459"/>
        <end position="2779"/>
    </location>
</feature>
<dbReference type="PANTHER" id="PTHR23324:SF7">
    <property type="entry name" value="CRAL-TRIO DOMAIN-CONTAINING PROTEIN"/>
    <property type="match status" value="1"/>
</dbReference>
<feature type="compositionally biased region" description="Low complexity" evidence="1">
    <location>
        <begin position="2680"/>
        <end position="2691"/>
    </location>
</feature>
<reference evidence="3" key="1">
    <citation type="submission" date="2020-09" db="EMBL/GenBank/DDBJ databases">
        <authorList>
            <person name="Kikuchi T."/>
        </authorList>
    </citation>
    <scope>NUCLEOTIDE SEQUENCE</scope>
    <source>
        <strain evidence="3">Ka4C1</strain>
    </source>
</reference>
<feature type="compositionally biased region" description="Basic and acidic residues" evidence="1">
    <location>
        <begin position="2632"/>
        <end position="2655"/>
    </location>
</feature>
<feature type="region of interest" description="Disordered" evidence="1">
    <location>
        <begin position="854"/>
        <end position="888"/>
    </location>
</feature>
<feature type="compositionally biased region" description="Basic and acidic residues" evidence="1">
    <location>
        <begin position="2743"/>
        <end position="2774"/>
    </location>
</feature>
<dbReference type="SUPFAM" id="SSF52087">
    <property type="entry name" value="CRAL/TRIO domain"/>
    <property type="match status" value="1"/>
</dbReference>
<feature type="compositionally biased region" description="Basic and acidic residues" evidence="1">
    <location>
        <begin position="1691"/>
        <end position="1702"/>
    </location>
</feature>
<organism evidence="3 4">
    <name type="scientific">Bursaphelenchus xylophilus</name>
    <name type="common">Pinewood nematode worm</name>
    <name type="synonym">Aphelenchoides xylophilus</name>
    <dbReference type="NCBI Taxonomy" id="6326"/>
    <lineage>
        <taxon>Eukaryota</taxon>
        <taxon>Metazoa</taxon>
        <taxon>Ecdysozoa</taxon>
        <taxon>Nematoda</taxon>
        <taxon>Chromadorea</taxon>
        <taxon>Rhabditida</taxon>
        <taxon>Tylenchina</taxon>
        <taxon>Tylenchomorpha</taxon>
        <taxon>Aphelenchoidea</taxon>
        <taxon>Aphelenchoididae</taxon>
        <taxon>Bursaphelenchus</taxon>
    </lineage>
</organism>
<feature type="compositionally biased region" description="Polar residues" evidence="1">
    <location>
        <begin position="1000"/>
        <end position="1011"/>
    </location>
</feature>
<feature type="compositionally biased region" description="Basic and acidic residues" evidence="1">
    <location>
        <begin position="1991"/>
        <end position="2014"/>
    </location>
</feature>
<feature type="compositionally biased region" description="Polar residues" evidence="1">
    <location>
        <begin position="1669"/>
        <end position="1690"/>
    </location>
</feature>
<dbReference type="Gene3D" id="3.40.525.10">
    <property type="entry name" value="CRAL-TRIO lipid binding domain"/>
    <property type="match status" value="1"/>
</dbReference>
<dbReference type="PROSITE" id="PS50191">
    <property type="entry name" value="CRAL_TRIO"/>
    <property type="match status" value="1"/>
</dbReference>
<dbReference type="EMBL" id="CAJFDI010000004">
    <property type="protein sequence ID" value="CAD5225597.1"/>
    <property type="molecule type" value="Genomic_DNA"/>
</dbReference>
<sequence length="3168" mass="347230">MLSHQRQWNPEIVGASEEMDKLSLDSAVSSEGLASNSAGEISEDDIQISADLTVSEIEKIKNLKTEIGKELLEKTPLMNDEFSLHRWICGWDNKVAEILPRYAQMSEIVEALGFNEFVVNDEDEVNTTVVKYNHLAQFFAGGVMGFDNDGDLITCSFLGNVRPRTLVKCGSTHQVFKMAILDAVLIMKLLKKREEKTGKQAGCKIIMDLSGFGMEHLFAPTVKIYLNLIKLLQDMFPELTRKIYVINSPTIFTTAFGLIKPILSEKTRSKIEILGSNYQKFLLEELGEHNVYPLYGGSKKPTKGDSETGTLRMGGVPHKENIYNPIYCPHSVDDDKLTKINVPARSKKSLDFECKAGQTLKWFFKSSGDIDLSVYLDNKILYMPKLRLNTEFVPEFDEVLCKADGTYSIIFDNSFSTFFSKDGLKVMTEPTSEFSFIGRKDSANLESKSYSGTSESTDTTVIDNRGLDYGGKISDKEPNSTASDDLAYADNSISLSYPNWGGASTASEPVPTDDLTSLSTTVTNATEDPRIYLHDEKIEPHRSSILQKTALEQINESEAWSKADLALMKAKTFADDVAQRMSKYMNNDGNETDARKLQHDNDVNERMEAYFSEDLPERPDFSKYLNRKRDYGLDADERQDLKGSGRGHDDYDSKKPRSDVFGHGTRSENEQETQPSGVFGHGTRNSDVFGHGTGNTDRYSSSQYDTDVDGGAQGNVFGHGTRNSDVFGHGVDKYDDNSTQKAHQRHLFGHGTGNKVPENTPSDTPKNNNSPPTEATANNPEGIVVTQPSAEVELDTEEIPPEKLLNTSRRGSFVFGFAPSDNEDDDFDPVADLINELVYETNEINKSMSEAASKHNTISTDNTEKTLQNDDDTDNDLTEPIQPPPAGPIWDINYAIGLSDRPKDVAGYVVINKVDEILSKDKDGKPIVLRGGSLDGSPKLNERRDHLTRQARVASESENGLEETESSRMETIHEGRTDSQDHPAASEISKTPEAIPTPAADQTSENTTTNLPHDPDKKSLEFPKKHGETNTTGPEAKSVEGHGTSVISGKIDNAQFNENPNETSEIPVVSAQTPARVSNSGDMASGLASTTPIATDIPAGTTSQTVGSISMEMEPMKIVQKPSFGQKTTSIQGFRTPGPAAEVVTVETKFPESVPPPEPAVPGDTLAFMVPNNVLDQVVKNVQENEDKNGSTAANPTAQTPVQPSSQIPTWSATSNIEPSQPNSEDSEAKPVEIPVQIQSEAEFAANKVPEKVTITPESNDEVVVQVPINVINNDDLPKEPIKDNYDSESLFSVVSGNSLPELSNGEKIDEPVLINKVDTDHLLSFGVKKADETAVPPNTPSSGQNGLNGSEKVEEISLPQGLVQPQEVKTQQPAQQSTQSPEKQSESNIFEGAVANDSTEKEVEDVVDMSVELTQASAEGSRVNEITLNVIIERRSVGESAEALSLEESELLADELTKSAAGEVPHKVGDETKEGDGLVKKAEEERTETKVPVQVDAKAASDVKVAEQAEGKQTETTSAKDGKGSEVQPIETQDAQSSGYKSDGVEIPVEINKPFEPVKDADYGTEIPVEVNKPLDGPAHPTEVGALENEDAKSTTSQVSSDIYGSKTSEFGTEIPVEINKPFDGPVNPPSAPQEAPSQAHQPDNTSGYGTEIPVEINKPLDGPAHPTQVSQKTSDGPVNLSDLSSTSLLEKKPDDKESKEQLVQAVKSSEAPVNLGDLDNKSLLEKTPAEKKSESGQPGAKEESASSVQQEPVKDRDYGTEIIVEINKPLDKPAEPVSEGTVDQKSLEEAAKQATEIPVEINKPLEGPAQLNDSGVTQDAANVAEAKESAQSVDEPQKLPEEIKPEESKISEVNTEKSSEPTTAERAAEKPSESQPTEPSEDQKEHRKTPIKLHEPVQRTDSLGRIIPILYINEEPITSPPHDYKPLGYSRQLAKKEAKTEKKKDSKREDKDDSKEGNVEGGDQKEKEAETKSDKTVDKPFEPEAGQDAPKEGKTQVDEKSERTSEPVKDADYGTEIPVEVNKPLDGPANAAKSVESEAKPSEPGVEIPVEINKSPDGPAHPVSNESAIPEESKASVQEKEQKDADYGTEIPVEVNKPLDGPAHPAEPKPEDAAKDSEKSTEIPVEINKPFEPVKDSDYGTEIPVEVNKPLDGPTHAGISEKVEDEIPKQTTSQSEASPQVPVEPALSESAKISGESKPSEAPKVEDTSKPQEAQKPQIPVAQTPDGVDLPPAENERPTEVDELEKTGALSNQQPIKLGSLGKKSLWDGEEGKNATPDVKKDIEDGKPSETTPKSGDGPVNLSDLSKTSLLEQKPDEKRVGDVQTAAVKPPDSPVKPGEIGSKLPLDKTPEEKKVESDQAVEKREIKTDESIPVKTEETPLIQTAPTDSKPSENKDNISWIEEKPTEEFVVAKPSEVEPSYDRPAESPSKLSEAPKPLLERDEKAETTTAQPSGPVKLEDLAKKPLIEEEKPEKVEKVNIPDDGSAPIKLNQLDNETLLNKPSPASPTESNVKENLVGSDEQKSAEETKPGIPPSIGFYEQPESEKEKPSEARETKETLPESPKKGVPPSIGFYEPSPEDGWITEPVESEVKNVETPAKIEEKESPVEPRVEEPKKEEISNDGWITEPVEGEKKEEVKAEEKKEDKVEKKDVTAEDGWITEPAEGWKKEDEPKDLKASAEPAPTTSPASQEPSNDGWITETTSEIPKPEESKPEEPKKEVVSQEGWITEPAEGQTKTETLQTKEDLLIPDGDNKVEEERKGVSFEDGSRPEKTQPAGKETVLVFHEARAFSPAPEDPAAAFNVAEAGKSEAKMSESDKENATDSESHRLPMDGSDVDLDEYERRLIANTREALALVDKLCKDTQEQQERRRARQRDYVDQERRALIVEGSDLDVETFKLNPELLDDPQGVLMIPGNRLVILDNKLGLTLLNLETKEVKRSPKPEDWRDLEHVCFMKSQNQILVVYEQKIEGESGFMKSLARFDLDLNIISKCETPKILRDKPVHNCRICYVEQTDCIYLAVNSPNNCYLYELKECKGTPRWTEVYNMRGKQIADISVFAVVGPITELLVVESTRRHMILLCIYESNLAERSMVAFCAEPAAMAIDESQNVIVFDRATNLVGVYCRLHFQRMRDLLAIGRANCQLSAQNGFLALLNKSVKELRICKY</sequence>
<evidence type="ECO:0000313" key="3">
    <source>
        <dbReference type="EMBL" id="CAD5225597.1"/>
    </source>
</evidence>
<feature type="compositionally biased region" description="Basic and acidic residues" evidence="1">
    <location>
        <begin position="2522"/>
        <end position="2531"/>
    </location>
</feature>
<feature type="region of interest" description="Disordered" evidence="1">
    <location>
        <begin position="1329"/>
        <end position="1403"/>
    </location>
</feature>
<dbReference type="Proteomes" id="UP000659654">
    <property type="component" value="Unassembled WGS sequence"/>
</dbReference>
<feature type="compositionally biased region" description="Basic and acidic residues" evidence="1">
    <location>
        <begin position="1013"/>
        <end position="1028"/>
    </location>
</feature>
<feature type="region of interest" description="Disordered" evidence="1">
    <location>
        <begin position="2808"/>
        <end position="2836"/>
    </location>
</feature>
<gene>
    <name evidence="3" type="ORF">BXYJ_LOCUS8624</name>
</gene>
<feature type="compositionally biased region" description="Basic and acidic residues" evidence="1">
    <location>
        <begin position="2347"/>
        <end position="2380"/>
    </location>
</feature>
<feature type="compositionally biased region" description="Basic and acidic residues" evidence="1">
    <location>
        <begin position="2545"/>
        <end position="2566"/>
    </location>
</feature>
<name>A0A811LDJ9_BURXY</name>
<feature type="compositionally biased region" description="Basic and acidic residues" evidence="1">
    <location>
        <begin position="965"/>
        <end position="981"/>
    </location>
</feature>
<comment type="caution">
    <text evidence="3">The sequence shown here is derived from an EMBL/GenBank/DDBJ whole genome shotgun (WGS) entry which is preliminary data.</text>
</comment>
<feature type="region of interest" description="Disordered" evidence="1">
    <location>
        <begin position="1076"/>
        <end position="1102"/>
    </location>
</feature>
<feature type="compositionally biased region" description="Basic and acidic residues" evidence="1">
    <location>
        <begin position="2236"/>
        <end position="2248"/>
    </location>
</feature>
<dbReference type="Gene3D" id="2.60.120.680">
    <property type="entry name" value="GOLD domain"/>
    <property type="match status" value="1"/>
</dbReference>
<feature type="compositionally biased region" description="Basic and acidic residues" evidence="1">
    <location>
        <begin position="2459"/>
        <end position="2482"/>
    </location>
</feature>
<feature type="compositionally biased region" description="Basic and acidic residues" evidence="1">
    <location>
        <begin position="2267"/>
        <end position="2290"/>
    </location>
</feature>
<feature type="compositionally biased region" description="Basic and acidic residues" evidence="1">
    <location>
        <begin position="2591"/>
        <end position="2621"/>
    </location>
</feature>
<dbReference type="SMART" id="SM00516">
    <property type="entry name" value="SEC14"/>
    <property type="match status" value="1"/>
</dbReference>
<dbReference type="GO" id="GO:0005737">
    <property type="term" value="C:cytoplasm"/>
    <property type="evidence" value="ECO:0007669"/>
    <property type="project" value="TreeGrafter"/>
</dbReference>
<evidence type="ECO:0000313" key="4">
    <source>
        <dbReference type="Proteomes" id="UP000659654"/>
    </source>
</evidence>
<feature type="compositionally biased region" description="Basic and acidic residues" evidence="1">
    <location>
        <begin position="635"/>
        <end position="669"/>
    </location>
</feature>
<dbReference type="InterPro" id="IPR036865">
    <property type="entry name" value="CRAL-TRIO_dom_sf"/>
</dbReference>
<feature type="compositionally biased region" description="Basic and acidic residues" evidence="1">
    <location>
        <begin position="2666"/>
        <end position="2679"/>
    </location>
</feature>
<feature type="compositionally biased region" description="Polar residues" evidence="1">
    <location>
        <begin position="694"/>
        <end position="705"/>
    </location>
</feature>
<feature type="compositionally biased region" description="Polar residues" evidence="1">
    <location>
        <begin position="757"/>
        <end position="779"/>
    </location>
</feature>
<protein>
    <submittedName>
        <fullName evidence="3">(pine wood nematode) hypothetical protein</fullName>
    </submittedName>
</protein>
<feature type="domain" description="CRAL-TRIO" evidence="2">
    <location>
        <begin position="131"/>
        <end position="303"/>
    </location>
</feature>
<proteinExistence type="predicted"/>
<feature type="compositionally biased region" description="Basic and acidic residues" evidence="1">
    <location>
        <begin position="2161"/>
        <end position="2170"/>
    </location>
</feature>
<feature type="compositionally biased region" description="Basic and acidic residues" evidence="1">
    <location>
        <begin position="2073"/>
        <end position="2088"/>
    </location>
</feature>
<dbReference type="PANTHER" id="PTHR23324">
    <property type="entry name" value="SEC14 RELATED PROTEIN"/>
    <property type="match status" value="1"/>
</dbReference>
<feature type="compositionally biased region" description="Basic and acidic residues" evidence="1">
    <location>
        <begin position="2708"/>
        <end position="2723"/>
    </location>
</feature>